<feature type="region of interest" description="Disordered" evidence="7">
    <location>
        <begin position="27"/>
        <end position="54"/>
    </location>
</feature>
<evidence type="ECO:0000313" key="9">
    <source>
        <dbReference type="EMBL" id="QNE89076.1"/>
    </source>
</evidence>
<keyword evidence="10" id="KW-1185">Reference proteome</keyword>
<evidence type="ECO:0000256" key="5">
    <source>
        <dbReference type="ARBA" id="ARBA00023288"/>
    </source>
</evidence>
<evidence type="ECO:0000259" key="8">
    <source>
        <dbReference type="SMART" id="SM00909"/>
    </source>
</evidence>
<dbReference type="InterPro" id="IPR023959">
    <property type="entry name" value="LpqB"/>
</dbReference>
<evidence type="ECO:0000256" key="2">
    <source>
        <dbReference type="ARBA" id="ARBA00022729"/>
    </source>
</evidence>
<evidence type="ECO:0000256" key="4">
    <source>
        <dbReference type="ARBA" id="ARBA00023139"/>
    </source>
</evidence>
<keyword evidence="1 6" id="KW-1003">Cell membrane</keyword>
<dbReference type="Pfam" id="PF25976">
    <property type="entry name" value="LpqB_N"/>
    <property type="match status" value="1"/>
</dbReference>
<dbReference type="RefSeq" id="WP_185175462.1">
    <property type="nucleotide sequence ID" value="NZ_CP059404.1"/>
</dbReference>
<dbReference type="Proteomes" id="UP000515743">
    <property type="component" value="Chromosome"/>
</dbReference>
<evidence type="ECO:0000256" key="3">
    <source>
        <dbReference type="ARBA" id="ARBA00023136"/>
    </source>
</evidence>
<dbReference type="EMBL" id="CP059404">
    <property type="protein sequence ID" value="QNE89076.1"/>
    <property type="molecule type" value="Genomic_DNA"/>
</dbReference>
<dbReference type="Pfam" id="PF10646">
    <property type="entry name" value="Germane"/>
    <property type="match status" value="1"/>
</dbReference>
<evidence type="ECO:0000313" key="10">
    <source>
        <dbReference type="Proteomes" id="UP000515743"/>
    </source>
</evidence>
<dbReference type="InterPro" id="IPR018910">
    <property type="entry name" value="LpqB_C"/>
</dbReference>
<feature type="domain" description="GerMN" evidence="8">
    <location>
        <begin position="204"/>
        <end position="287"/>
    </location>
</feature>
<evidence type="ECO:0000256" key="6">
    <source>
        <dbReference type="HAMAP-Rule" id="MF_01373"/>
    </source>
</evidence>
<dbReference type="Pfam" id="PF10647">
    <property type="entry name" value="Gmad1"/>
    <property type="match status" value="1"/>
</dbReference>
<dbReference type="HAMAP" id="MF_01373">
    <property type="entry name" value="LpqB_lipoprot"/>
    <property type="match status" value="1"/>
</dbReference>
<protein>
    <recommendedName>
        <fullName evidence="6">Lipoprotein LpqB</fullName>
    </recommendedName>
</protein>
<dbReference type="KEGG" id="cik:H0194_08315"/>
<reference evidence="9 10" key="1">
    <citation type="submission" date="2020-07" db="EMBL/GenBank/DDBJ databases">
        <title>Complete genome and description of Corynebacterium incognita strain Marseille-Q3630 sp. nov.</title>
        <authorList>
            <person name="Boxberger M."/>
        </authorList>
    </citation>
    <scope>NUCLEOTIDE SEQUENCE [LARGE SCALE GENOMIC DNA]</scope>
    <source>
        <strain evidence="9 10">Marseille-Q3630</strain>
    </source>
</reference>
<name>A0A7G7CNB0_9CORY</name>
<keyword evidence="3 6" id="KW-0472">Membrane</keyword>
<evidence type="ECO:0000256" key="7">
    <source>
        <dbReference type="SAM" id="MobiDB-lite"/>
    </source>
</evidence>
<dbReference type="SMART" id="SM00909">
    <property type="entry name" value="Germane"/>
    <property type="match status" value="1"/>
</dbReference>
<keyword evidence="4 6" id="KW-0564">Palmitate</keyword>
<dbReference type="NCBIfam" id="NF010141">
    <property type="entry name" value="PRK13616.1"/>
    <property type="match status" value="1"/>
</dbReference>
<dbReference type="GO" id="GO:0005886">
    <property type="term" value="C:plasma membrane"/>
    <property type="evidence" value="ECO:0007669"/>
    <property type="project" value="UniProtKB-SubCell"/>
</dbReference>
<proteinExistence type="inferred from homology"/>
<dbReference type="PROSITE" id="PS51257">
    <property type="entry name" value="PROKAR_LIPOPROTEIN"/>
    <property type="match status" value="1"/>
</dbReference>
<feature type="compositionally biased region" description="Polar residues" evidence="7">
    <location>
        <begin position="27"/>
        <end position="38"/>
    </location>
</feature>
<keyword evidence="2 6" id="KW-0732">Signal</keyword>
<dbReference type="AlphaFoldDB" id="A0A7G7CNB0"/>
<evidence type="ECO:0000256" key="1">
    <source>
        <dbReference type="ARBA" id="ARBA00022475"/>
    </source>
</evidence>
<sequence length="577" mass="62196">MYKRWQNRVAATVAIVTSSLVFTSCSSLPRDSSPQVMRSYSPDAAETPSLGPTPGMEPDLLLRDFFSAAAIPAGEYASARSFLDKSTAANWNPSGPTLLLDQIDLTTVSGEDQSKRTFEVRGTVIGKLGEGGIYIPENGVYEAKVEMRRTDDEWRITSLPEGVAIERTEFRNQYRPHNVYFYGQNGRVLVRERRWLYDGQKSLDTELITLLMQGPSENLAPATSTVVPDGATFAGVEDGEYRFAGMSEMDEEARLRFAAQVVWTLSNASIPGPYKITADGTPLVEGLEQMTTDDFADFNPESASSSLSSLYALNGGNIMRVEGEKATPIAGELGSSGEVQSAEIDADGHFAVVRKDPDDDKKSQLVMGSMGEGLAESDTARTISRPTFEYDSAAAWVVLNGKKVVRAVRSSTSGEVAETEVKLEGTEQNEDIEGEISVMRLSATGARVAMIAGGRVYVGVVVKETDGAYRVVNIRELASELGGSALSLDWRVDGSLVVGTSTTESPMWRVEQDGSAVTTLPSGNVTAPVVAVENSMSTTYITDARAILQIPADEAEVAFWREVPGLQGKRSAPIVAN</sequence>
<keyword evidence="5 6" id="KW-0449">Lipoprotein</keyword>
<comment type="subcellular location">
    <subcellularLocation>
        <location evidence="6">Cell membrane</location>
        <topology evidence="6">Lipid-anchor</topology>
    </subcellularLocation>
</comment>
<dbReference type="InterPro" id="IPR019606">
    <property type="entry name" value="GerMN"/>
</dbReference>
<dbReference type="InterPro" id="IPR059026">
    <property type="entry name" value="LpqB_N"/>
</dbReference>
<organism evidence="9 10">
    <name type="scientific">Corynebacterium incognita</name>
    <dbReference type="NCBI Taxonomy" id="2754725"/>
    <lineage>
        <taxon>Bacteria</taxon>
        <taxon>Bacillati</taxon>
        <taxon>Actinomycetota</taxon>
        <taxon>Actinomycetes</taxon>
        <taxon>Mycobacteriales</taxon>
        <taxon>Corynebacteriaceae</taxon>
        <taxon>Corynebacterium</taxon>
    </lineage>
</organism>
<comment type="similarity">
    <text evidence="6">Belongs to the LpqB lipoprotein family.</text>
</comment>
<accession>A0A7G7CNB0</accession>
<gene>
    <name evidence="6 9" type="primary">lpqB</name>
    <name evidence="9" type="ORF">H0194_08315</name>
</gene>